<evidence type="ECO:0000259" key="1">
    <source>
        <dbReference type="PROSITE" id="PS50022"/>
    </source>
</evidence>
<dbReference type="EMBL" id="JBHSJJ010000004">
    <property type="protein sequence ID" value="MFC4871783.1"/>
    <property type="molecule type" value="Genomic_DNA"/>
</dbReference>
<evidence type="ECO:0000313" key="2">
    <source>
        <dbReference type="EMBL" id="MFC4871783.1"/>
    </source>
</evidence>
<dbReference type="RefSeq" id="WP_377063579.1">
    <property type="nucleotide sequence ID" value="NZ_JBHSJJ010000004.1"/>
</dbReference>
<gene>
    <name evidence="2" type="ORF">ACFPFU_08810</name>
</gene>
<dbReference type="Proteomes" id="UP001595818">
    <property type="component" value="Unassembled WGS sequence"/>
</dbReference>
<reference evidence="3" key="1">
    <citation type="journal article" date="2019" name="Int. J. Syst. Evol. Microbiol.">
        <title>The Global Catalogue of Microorganisms (GCM) 10K type strain sequencing project: providing services to taxonomists for standard genome sequencing and annotation.</title>
        <authorList>
            <consortium name="The Broad Institute Genomics Platform"/>
            <consortium name="The Broad Institute Genome Sequencing Center for Infectious Disease"/>
            <person name="Wu L."/>
            <person name="Ma J."/>
        </authorList>
    </citation>
    <scope>NUCLEOTIDE SEQUENCE [LARGE SCALE GENOMIC DNA]</scope>
    <source>
        <strain evidence="3">CGMCC 4.7466</strain>
    </source>
</reference>
<evidence type="ECO:0000313" key="3">
    <source>
        <dbReference type="Proteomes" id="UP001595818"/>
    </source>
</evidence>
<dbReference type="Gene3D" id="2.60.120.260">
    <property type="entry name" value="Galactose-binding domain-like"/>
    <property type="match status" value="1"/>
</dbReference>
<name>A0ABV9SZJ1_9BACT</name>
<organism evidence="2 3">
    <name type="scientific">Negadavirga shengliensis</name>
    <dbReference type="NCBI Taxonomy" id="1389218"/>
    <lineage>
        <taxon>Bacteria</taxon>
        <taxon>Pseudomonadati</taxon>
        <taxon>Bacteroidota</taxon>
        <taxon>Cytophagia</taxon>
        <taxon>Cytophagales</taxon>
        <taxon>Cyclobacteriaceae</taxon>
        <taxon>Negadavirga</taxon>
    </lineage>
</organism>
<keyword evidence="3" id="KW-1185">Reference proteome</keyword>
<protein>
    <submittedName>
        <fullName evidence="2">Discoidin domain-containing protein</fullName>
    </submittedName>
</protein>
<accession>A0ABV9SZJ1</accession>
<dbReference type="PROSITE" id="PS50022">
    <property type="entry name" value="FA58C_3"/>
    <property type="match status" value="1"/>
</dbReference>
<dbReference type="InterPro" id="IPR008979">
    <property type="entry name" value="Galactose-bd-like_sf"/>
</dbReference>
<comment type="caution">
    <text evidence="2">The sequence shown here is derived from an EMBL/GenBank/DDBJ whole genome shotgun (WGS) entry which is preliminary data.</text>
</comment>
<dbReference type="SUPFAM" id="SSF49785">
    <property type="entry name" value="Galactose-binding domain-like"/>
    <property type="match status" value="1"/>
</dbReference>
<sequence length="774" mass="88151">MIKYPTAFHITDIPIVPIIFCCFLQFSAIPLAAQNDLAQTGQAVASSALEGNEAARAIDGKRETLWASGKDDEEPWLMVRLPGATELTRIQVIFGQELAPPQNFHLQYLLNGEWRNIKTVRDNGSHAADILLEKELLTDRIRLASGESQSMQVAVFGLFGQPYEDTSAMETKAVLVNQSGYNLHRTKRFTAPEIPDHTGFEIRQKNRQEVLYRGKVVEEKGDFTDFNPRSDKEYVIRVGDEESFPFRIGPYWLERVTYRLMLDFMIGARHYVGNVEEIRPLSFEWRDGDFFNWALQSFVALYLANPGAFERMEVTAPYRDNATFPETYKGLWGALEPYIEETPDIVRLIHWDADVKVSQRLDHEMQKAELAHFLYAWPYLKRWLPQQNFNRVYEYAREVWEKSTVSEHANSKYDQSPEHNLLALKTRLGTTKGEMPPGFSVIPNLMMYKVAQRENEADAHKYFQAAYRQMEWMIANLDWHDPMTTKGQRMSEHLTMRAFAYFHSQFPDQAPAGLVEKVTGWAGVALSRSDNMWDFRKYDDDDWVPPGWNETGNVLGFPAAALAAMSVLGDGDIKDKLEILVWSHMENAFGRNPTGRQFSYKGPEEVEGVDLGWYSRHKGGIGLLEELPFVFDGSPKSFHYPNHPGAGNLGWTEGWVQFNTAFNTSMAYLANYYTEISLEKKNTGQLTIRLKAPLNFHEDQTDSLAMNIRNMLGDSITVVLKEENPFSDTLTATVKIEDGGIKAEGQVLPLGKGGSIEASYGYGYFRKTATIVVE</sequence>
<feature type="domain" description="F5/8 type C" evidence="1">
    <location>
        <begin position="26"/>
        <end position="117"/>
    </location>
</feature>
<dbReference type="InterPro" id="IPR000421">
    <property type="entry name" value="FA58C"/>
</dbReference>
<proteinExistence type="predicted"/>
<dbReference type="Pfam" id="PF00754">
    <property type="entry name" value="F5_F8_type_C"/>
    <property type="match status" value="1"/>
</dbReference>